<dbReference type="PROSITE" id="PS50987">
    <property type="entry name" value="HTH_ARSR_2"/>
    <property type="match status" value="1"/>
</dbReference>
<reference evidence="6 7" key="1">
    <citation type="submission" date="2018-09" db="EMBL/GenBank/DDBJ databases">
        <title>Isolation, diversity and antifungal activity of actinobacteria from wheat.</title>
        <authorList>
            <person name="Han C."/>
        </authorList>
    </citation>
    <scope>NUCLEOTIDE SEQUENCE [LARGE SCALE GENOMIC DNA]</scope>
    <source>
        <strain evidence="6 7">NEAU-YY265</strain>
    </source>
</reference>
<dbReference type="InterPro" id="IPR011991">
    <property type="entry name" value="ArsR-like_HTH"/>
</dbReference>
<dbReference type="AlphaFoldDB" id="A0A418KH09"/>
<dbReference type="OrthoDB" id="9810923at2"/>
<dbReference type="SMART" id="SM00418">
    <property type="entry name" value="HTH_ARSR"/>
    <property type="match status" value="1"/>
</dbReference>
<evidence type="ECO:0000256" key="4">
    <source>
        <dbReference type="SAM" id="MobiDB-lite"/>
    </source>
</evidence>
<sequence>MHESIDGFDLPAADQVERAAAALRMLSDPTRLKLMWALLQGESSVNCLADLVGASPSAVSQHLAKLRLSGLVISRREGTFVYYHAADTHVRQLLEQALFHADHARGEHPREDDPHHVHEIGGVTAPVAPAG</sequence>
<accession>A0A418KH09</accession>
<proteinExistence type="predicted"/>
<dbReference type="Proteomes" id="UP000284057">
    <property type="component" value="Unassembled WGS sequence"/>
</dbReference>
<evidence type="ECO:0000259" key="5">
    <source>
        <dbReference type="PROSITE" id="PS50987"/>
    </source>
</evidence>
<keyword evidence="1" id="KW-0805">Transcription regulation</keyword>
<dbReference type="SUPFAM" id="SSF46785">
    <property type="entry name" value="Winged helix' DNA-binding domain"/>
    <property type="match status" value="1"/>
</dbReference>
<gene>
    <name evidence="6" type="ORF">DY240_28810</name>
</gene>
<keyword evidence="2" id="KW-0238">DNA-binding</keyword>
<keyword evidence="3" id="KW-0804">Transcription</keyword>
<comment type="caution">
    <text evidence="6">The sequence shown here is derived from an EMBL/GenBank/DDBJ whole genome shotgun (WGS) entry which is preliminary data.</text>
</comment>
<dbReference type="GO" id="GO:0003677">
    <property type="term" value="F:DNA binding"/>
    <property type="evidence" value="ECO:0007669"/>
    <property type="project" value="UniProtKB-KW"/>
</dbReference>
<feature type="domain" description="HTH arsR-type" evidence="5">
    <location>
        <begin position="11"/>
        <end position="105"/>
    </location>
</feature>
<keyword evidence="7" id="KW-1185">Reference proteome</keyword>
<organism evidence="6 7">
    <name type="scientific">Jiangella rhizosphaerae</name>
    <dbReference type="NCBI Taxonomy" id="2293569"/>
    <lineage>
        <taxon>Bacteria</taxon>
        <taxon>Bacillati</taxon>
        <taxon>Actinomycetota</taxon>
        <taxon>Actinomycetes</taxon>
        <taxon>Jiangellales</taxon>
        <taxon>Jiangellaceae</taxon>
        <taxon>Jiangella</taxon>
    </lineage>
</organism>
<dbReference type="NCBIfam" id="NF033788">
    <property type="entry name" value="HTH_metalloreg"/>
    <property type="match status" value="1"/>
</dbReference>
<protein>
    <submittedName>
        <fullName evidence="6">ArsR family transcriptional regulator</fullName>
    </submittedName>
</protein>
<dbReference type="Pfam" id="PF01022">
    <property type="entry name" value="HTH_5"/>
    <property type="match status" value="1"/>
</dbReference>
<name>A0A418KH09_9ACTN</name>
<evidence type="ECO:0000256" key="3">
    <source>
        <dbReference type="ARBA" id="ARBA00023163"/>
    </source>
</evidence>
<evidence type="ECO:0000256" key="2">
    <source>
        <dbReference type="ARBA" id="ARBA00023125"/>
    </source>
</evidence>
<dbReference type="InterPro" id="IPR036390">
    <property type="entry name" value="WH_DNA-bd_sf"/>
</dbReference>
<evidence type="ECO:0000313" key="6">
    <source>
        <dbReference type="EMBL" id="RIQ11392.1"/>
    </source>
</evidence>
<dbReference type="PANTHER" id="PTHR43132">
    <property type="entry name" value="ARSENICAL RESISTANCE OPERON REPRESSOR ARSR-RELATED"/>
    <property type="match status" value="1"/>
</dbReference>
<dbReference type="EMBL" id="QUAL01000424">
    <property type="protein sequence ID" value="RIQ11392.1"/>
    <property type="molecule type" value="Genomic_DNA"/>
</dbReference>
<dbReference type="PRINTS" id="PR00778">
    <property type="entry name" value="HTHARSR"/>
</dbReference>
<dbReference type="InterPro" id="IPR036388">
    <property type="entry name" value="WH-like_DNA-bd_sf"/>
</dbReference>
<dbReference type="CDD" id="cd00090">
    <property type="entry name" value="HTH_ARSR"/>
    <property type="match status" value="1"/>
</dbReference>
<evidence type="ECO:0000256" key="1">
    <source>
        <dbReference type="ARBA" id="ARBA00023015"/>
    </source>
</evidence>
<dbReference type="InterPro" id="IPR051011">
    <property type="entry name" value="Metal_resp_trans_reg"/>
</dbReference>
<dbReference type="InterPro" id="IPR001845">
    <property type="entry name" value="HTH_ArsR_DNA-bd_dom"/>
</dbReference>
<dbReference type="RefSeq" id="WP_119663094.1">
    <property type="nucleotide sequence ID" value="NZ_QUAL01000424.1"/>
</dbReference>
<dbReference type="GO" id="GO:0003700">
    <property type="term" value="F:DNA-binding transcription factor activity"/>
    <property type="evidence" value="ECO:0007669"/>
    <property type="project" value="InterPro"/>
</dbReference>
<dbReference type="PANTHER" id="PTHR43132:SF8">
    <property type="entry name" value="HTH-TYPE TRANSCRIPTIONAL REGULATOR KMTR"/>
    <property type="match status" value="1"/>
</dbReference>
<dbReference type="Gene3D" id="1.10.10.10">
    <property type="entry name" value="Winged helix-like DNA-binding domain superfamily/Winged helix DNA-binding domain"/>
    <property type="match status" value="1"/>
</dbReference>
<feature type="region of interest" description="Disordered" evidence="4">
    <location>
        <begin position="104"/>
        <end position="131"/>
    </location>
</feature>
<evidence type="ECO:0000313" key="7">
    <source>
        <dbReference type="Proteomes" id="UP000284057"/>
    </source>
</evidence>
<feature type="compositionally biased region" description="Basic and acidic residues" evidence="4">
    <location>
        <begin position="104"/>
        <end position="119"/>
    </location>
</feature>